<keyword evidence="4" id="KW-0804">Transcription</keyword>
<keyword evidence="2" id="KW-0805">Transcription regulation</keyword>
<organism evidence="6 7">
    <name type="scientific">Chitinophaga filiformis</name>
    <name type="common">Myxococcus filiformis</name>
    <name type="synonym">Flexibacter filiformis</name>
    <dbReference type="NCBI Taxonomy" id="104663"/>
    <lineage>
        <taxon>Bacteria</taxon>
        <taxon>Pseudomonadati</taxon>
        <taxon>Bacteroidota</taxon>
        <taxon>Chitinophagia</taxon>
        <taxon>Chitinophagales</taxon>
        <taxon>Chitinophagaceae</taxon>
        <taxon>Chitinophaga</taxon>
    </lineage>
</organism>
<evidence type="ECO:0000256" key="4">
    <source>
        <dbReference type="ARBA" id="ARBA00023163"/>
    </source>
</evidence>
<dbReference type="SUPFAM" id="SSF88659">
    <property type="entry name" value="Sigma3 and sigma4 domains of RNA polymerase sigma factors"/>
    <property type="match status" value="1"/>
</dbReference>
<accession>A0A1G7MM35</accession>
<dbReference type="STRING" id="104663.SAMN04488121_102487"/>
<sequence>MNHTIEVQRLRQGNEKAFVEMYHYFNGKVFNFLVKKVRDYEVARELTQQCFIRIYQYRESLSDEHPLEKQVFITAKSVLLNHIRTEDRKKERELRYTQEQFPEGVSTTAIGTNNFETNDFLEKVVLHLSPIRKQVVLLKLHRGLSNKEIAEELSISVKTVENHITKAHHHLREIAASHFLLLLLLLRL</sequence>
<evidence type="ECO:0000259" key="5">
    <source>
        <dbReference type="Pfam" id="PF08281"/>
    </source>
</evidence>
<dbReference type="InterPro" id="IPR013325">
    <property type="entry name" value="RNA_pol_sigma_r2"/>
</dbReference>
<gene>
    <name evidence="6" type="ORF">SAMN04488121_102487</name>
</gene>
<feature type="domain" description="RNA polymerase sigma factor 70 region 4 type 2" evidence="5">
    <location>
        <begin position="122"/>
        <end position="167"/>
    </location>
</feature>
<dbReference type="InterPro" id="IPR036388">
    <property type="entry name" value="WH-like_DNA-bd_sf"/>
</dbReference>
<dbReference type="PANTHER" id="PTHR43133">
    <property type="entry name" value="RNA POLYMERASE ECF-TYPE SIGMA FACTO"/>
    <property type="match status" value="1"/>
</dbReference>
<evidence type="ECO:0000313" key="7">
    <source>
        <dbReference type="Proteomes" id="UP000199045"/>
    </source>
</evidence>
<reference evidence="6 7" key="1">
    <citation type="submission" date="2016-10" db="EMBL/GenBank/DDBJ databases">
        <authorList>
            <person name="de Groot N.N."/>
        </authorList>
    </citation>
    <scope>NUCLEOTIDE SEQUENCE [LARGE SCALE GENOMIC DNA]</scope>
    <source>
        <strain evidence="6 7">DSM 527</strain>
    </source>
</reference>
<protein>
    <submittedName>
        <fullName evidence="6">RNA polymerase sigma-70 factor, ECF subfamily</fullName>
    </submittedName>
</protein>
<dbReference type="InterPro" id="IPR014284">
    <property type="entry name" value="RNA_pol_sigma-70_dom"/>
</dbReference>
<dbReference type="Gene3D" id="1.10.1740.10">
    <property type="match status" value="1"/>
</dbReference>
<dbReference type="Gene3D" id="1.10.10.10">
    <property type="entry name" value="Winged helix-like DNA-binding domain superfamily/Winged helix DNA-binding domain"/>
    <property type="match status" value="1"/>
</dbReference>
<dbReference type="InterPro" id="IPR000792">
    <property type="entry name" value="Tscrpt_reg_LuxR_C"/>
</dbReference>
<dbReference type="EMBL" id="FNBN01000002">
    <property type="protein sequence ID" value="SDF62686.1"/>
    <property type="molecule type" value="Genomic_DNA"/>
</dbReference>
<dbReference type="Pfam" id="PF08281">
    <property type="entry name" value="Sigma70_r4_2"/>
    <property type="match status" value="1"/>
</dbReference>
<dbReference type="GO" id="GO:0006352">
    <property type="term" value="P:DNA-templated transcription initiation"/>
    <property type="evidence" value="ECO:0007669"/>
    <property type="project" value="InterPro"/>
</dbReference>
<dbReference type="RefSeq" id="WP_089830885.1">
    <property type="nucleotide sequence ID" value="NZ_FNBN01000002.1"/>
</dbReference>
<dbReference type="PANTHER" id="PTHR43133:SF46">
    <property type="entry name" value="RNA POLYMERASE SIGMA-70 FACTOR ECF SUBFAMILY"/>
    <property type="match status" value="1"/>
</dbReference>
<keyword evidence="3" id="KW-0731">Sigma factor</keyword>
<dbReference type="InterPro" id="IPR039425">
    <property type="entry name" value="RNA_pol_sigma-70-like"/>
</dbReference>
<dbReference type="GO" id="GO:0003677">
    <property type="term" value="F:DNA binding"/>
    <property type="evidence" value="ECO:0007669"/>
    <property type="project" value="InterPro"/>
</dbReference>
<name>A0A1G7MM35_CHIFI</name>
<dbReference type="OrthoDB" id="663247at2"/>
<evidence type="ECO:0000256" key="1">
    <source>
        <dbReference type="ARBA" id="ARBA00010641"/>
    </source>
</evidence>
<dbReference type="PRINTS" id="PR00038">
    <property type="entry name" value="HTHLUXR"/>
</dbReference>
<evidence type="ECO:0000256" key="3">
    <source>
        <dbReference type="ARBA" id="ARBA00023082"/>
    </source>
</evidence>
<dbReference type="InterPro" id="IPR013249">
    <property type="entry name" value="RNA_pol_sigma70_r4_t2"/>
</dbReference>
<dbReference type="InterPro" id="IPR013324">
    <property type="entry name" value="RNA_pol_sigma_r3/r4-like"/>
</dbReference>
<dbReference type="SUPFAM" id="SSF88946">
    <property type="entry name" value="Sigma2 domain of RNA polymerase sigma factors"/>
    <property type="match status" value="1"/>
</dbReference>
<evidence type="ECO:0000313" key="6">
    <source>
        <dbReference type="EMBL" id="SDF62686.1"/>
    </source>
</evidence>
<comment type="similarity">
    <text evidence="1">Belongs to the sigma-70 factor family. ECF subfamily.</text>
</comment>
<dbReference type="NCBIfam" id="TIGR02937">
    <property type="entry name" value="sigma70-ECF"/>
    <property type="match status" value="1"/>
</dbReference>
<evidence type="ECO:0000256" key="2">
    <source>
        <dbReference type="ARBA" id="ARBA00023015"/>
    </source>
</evidence>
<dbReference type="GO" id="GO:0016987">
    <property type="term" value="F:sigma factor activity"/>
    <property type="evidence" value="ECO:0007669"/>
    <property type="project" value="UniProtKB-KW"/>
</dbReference>
<dbReference type="Proteomes" id="UP000199045">
    <property type="component" value="Unassembled WGS sequence"/>
</dbReference>
<proteinExistence type="inferred from homology"/>
<dbReference type="AlphaFoldDB" id="A0A1G7MM35"/>